<keyword evidence="7 17" id="KW-0677">Repeat</keyword>
<keyword evidence="9 17" id="KW-0133">Cell shape</keyword>
<evidence type="ECO:0000256" key="9">
    <source>
        <dbReference type="ARBA" id="ARBA00022960"/>
    </source>
</evidence>
<keyword evidence="13 17" id="KW-0961">Cell wall biogenesis/degradation</keyword>
<feature type="binding site" evidence="17">
    <location>
        <position position="420"/>
    </location>
    <ligand>
        <name>UDP-N-acetyl-alpha-D-glucosamine</name>
        <dbReference type="ChEBI" id="CHEBI:57705"/>
    </ligand>
</feature>
<comment type="similarity">
    <text evidence="1 17">In the C-terminal section; belongs to the transferase hexapeptide repeat family.</text>
</comment>
<dbReference type="PANTHER" id="PTHR43584">
    <property type="entry name" value="NUCLEOTIDYL TRANSFERASE"/>
    <property type="match status" value="1"/>
</dbReference>
<evidence type="ECO:0000256" key="8">
    <source>
        <dbReference type="ARBA" id="ARBA00022842"/>
    </source>
</evidence>
<comment type="subunit">
    <text evidence="17">Homotrimer.</text>
</comment>
<dbReference type="SUPFAM" id="SSF51161">
    <property type="entry name" value="Trimeric LpxA-like enzymes"/>
    <property type="match status" value="1"/>
</dbReference>
<dbReference type="EMBL" id="AP027729">
    <property type="protein sequence ID" value="BDZ42727.1"/>
    <property type="molecule type" value="Genomic_DNA"/>
</dbReference>
<evidence type="ECO:0000256" key="4">
    <source>
        <dbReference type="ARBA" id="ARBA00022679"/>
    </source>
</evidence>
<keyword evidence="21" id="KW-1185">Reference proteome</keyword>
<keyword evidence="4 17" id="KW-0808">Transferase</keyword>
<comment type="catalytic activity">
    <reaction evidence="15 17">
        <text>N-acetyl-alpha-D-glucosamine 1-phosphate + UTP + H(+) = UDP-N-acetyl-alpha-D-glucosamine + diphosphate</text>
        <dbReference type="Rhea" id="RHEA:13509"/>
        <dbReference type="ChEBI" id="CHEBI:15378"/>
        <dbReference type="ChEBI" id="CHEBI:33019"/>
        <dbReference type="ChEBI" id="CHEBI:46398"/>
        <dbReference type="ChEBI" id="CHEBI:57705"/>
        <dbReference type="ChEBI" id="CHEBI:57776"/>
        <dbReference type="EC" id="2.7.7.23"/>
    </reaction>
</comment>
<keyword evidence="11 17" id="KW-0511">Multifunctional enzyme</keyword>
<evidence type="ECO:0000256" key="5">
    <source>
        <dbReference type="ARBA" id="ARBA00022695"/>
    </source>
</evidence>
<feature type="region of interest" description="N-acetyltransferase" evidence="17">
    <location>
        <begin position="295"/>
        <end position="565"/>
    </location>
</feature>
<evidence type="ECO:0000313" key="20">
    <source>
        <dbReference type="EMBL" id="BDZ42727.1"/>
    </source>
</evidence>
<dbReference type="InterPro" id="IPR005882">
    <property type="entry name" value="Bifunctional_GlmU"/>
</dbReference>
<evidence type="ECO:0000256" key="1">
    <source>
        <dbReference type="ARBA" id="ARBA00007707"/>
    </source>
</evidence>
<dbReference type="NCBIfam" id="TIGR01173">
    <property type="entry name" value="glmU"/>
    <property type="match status" value="1"/>
</dbReference>
<evidence type="ECO:0000256" key="3">
    <source>
        <dbReference type="ARBA" id="ARBA00022490"/>
    </source>
</evidence>
<dbReference type="CDD" id="cd02540">
    <property type="entry name" value="GT2_GlmU_N_bac"/>
    <property type="match status" value="1"/>
</dbReference>
<feature type="binding site" evidence="17">
    <location>
        <position position="466"/>
    </location>
    <ligand>
        <name>acetyl-CoA</name>
        <dbReference type="ChEBI" id="CHEBI:57288"/>
    </ligand>
</feature>
<feature type="binding site" evidence="17">
    <location>
        <position position="394"/>
    </location>
    <ligand>
        <name>UDP-N-acetyl-alpha-D-glucosamine</name>
        <dbReference type="ChEBI" id="CHEBI:57705"/>
    </ligand>
</feature>
<dbReference type="InterPro" id="IPR029044">
    <property type="entry name" value="Nucleotide-diphossugar_trans"/>
</dbReference>
<evidence type="ECO:0000256" key="10">
    <source>
        <dbReference type="ARBA" id="ARBA00022984"/>
    </source>
</evidence>
<evidence type="ECO:0000256" key="16">
    <source>
        <dbReference type="ARBA" id="ARBA00049628"/>
    </source>
</evidence>
<evidence type="ECO:0000256" key="11">
    <source>
        <dbReference type="ARBA" id="ARBA00023268"/>
    </source>
</evidence>
<feature type="region of interest" description="Linker" evidence="17">
    <location>
        <begin position="274"/>
        <end position="294"/>
    </location>
</feature>
<proteinExistence type="inferred from homology"/>
<feature type="binding site" evidence="17">
    <location>
        <position position="92"/>
    </location>
    <ligand>
        <name>UDP-N-acetyl-alpha-D-glucosamine</name>
        <dbReference type="ChEBI" id="CHEBI:57705"/>
    </ligand>
</feature>
<feature type="region of interest" description="Pyrophosphorylase" evidence="17">
    <location>
        <begin position="1"/>
        <end position="273"/>
    </location>
</feature>
<evidence type="ECO:0000256" key="17">
    <source>
        <dbReference type="HAMAP-Rule" id="MF_01631"/>
    </source>
</evidence>
<dbReference type="Gene3D" id="2.160.10.10">
    <property type="entry name" value="Hexapeptide repeat proteins"/>
    <property type="match status" value="1"/>
</dbReference>
<feature type="binding site" evidence="17">
    <location>
        <begin position="429"/>
        <end position="430"/>
    </location>
    <ligand>
        <name>acetyl-CoA</name>
        <dbReference type="ChEBI" id="CHEBI:57288"/>
    </ligand>
</feature>
<accession>A0ABN6XCQ6</accession>
<keyword evidence="10 17" id="KW-0573">Peptidoglycan synthesis</keyword>
<gene>
    <name evidence="17 20" type="primary">glmU</name>
    <name evidence="20" type="ORF">GCM10025865_20260</name>
</gene>
<evidence type="ECO:0000256" key="12">
    <source>
        <dbReference type="ARBA" id="ARBA00023315"/>
    </source>
</evidence>
<evidence type="ECO:0000313" key="21">
    <source>
        <dbReference type="Proteomes" id="UP001321475"/>
    </source>
</evidence>
<comment type="pathway">
    <text evidence="17">Nucleotide-sugar biosynthesis; UDP-N-acetyl-alpha-D-glucosamine biosynthesis; N-acetyl-alpha-D-glucosamine 1-phosphate from alpha-D-glucosamine 6-phosphate (route II): step 2/2.</text>
</comment>
<dbReference type="Gene3D" id="3.90.550.10">
    <property type="entry name" value="Spore Coat Polysaccharide Biosynthesis Protein SpsA, Chain A"/>
    <property type="match status" value="1"/>
</dbReference>
<evidence type="ECO:0000259" key="19">
    <source>
        <dbReference type="Pfam" id="PF12804"/>
    </source>
</evidence>
<keyword evidence="6 17" id="KW-0479">Metal-binding</keyword>
<comment type="pathway">
    <text evidence="17">Nucleotide-sugar biosynthesis; UDP-N-acetyl-alpha-D-glucosamine biosynthesis; UDP-N-acetyl-alpha-D-glucosamine from N-acetyl-alpha-D-glucosamine 1-phosphate: step 1/1.</text>
</comment>
<feature type="binding site" evidence="17">
    <location>
        <position position="145"/>
    </location>
    <ligand>
        <name>Mg(2+)</name>
        <dbReference type="ChEBI" id="CHEBI:18420"/>
    </ligand>
</feature>
<dbReference type="NCBIfam" id="NF010932">
    <property type="entry name" value="PRK14352.1"/>
    <property type="match status" value="1"/>
</dbReference>
<reference evidence="21" key="1">
    <citation type="journal article" date="2019" name="Int. J. Syst. Evol. Microbiol.">
        <title>The Global Catalogue of Microorganisms (GCM) 10K type strain sequencing project: providing services to taxonomists for standard genome sequencing and annotation.</title>
        <authorList>
            <consortium name="The Broad Institute Genomics Platform"/>
            <consortium name="The Broad Institute Genome Sequencing Center for Infectious Disease"/>
            <person name="Wu L."/>
            <person name="Ma J."/>
        </authorList>
    </citation>
    <scope>NUCLEOTIDE SEQUENCE [LARGE SCALE GENOMIC DNA]</scope>
    <source>
        <strain evidence="21">NBRC 108565</strain>
    </source>
</reference>
<dbReference type="InterPro" id="IPR011004">
    <property type="entry name" value="Trimer_LpxA-like_sf"/>
</dbReference>
<feature type="binding site" evidence="17">
    <location>
        <position position="198"/>
    </location>
    <ligand>
        <name>UDP-N-acetyl-alpha-D-glucosamine</name>
        <dbReference type="ChEBI" id="CHEBI:57705"/>
    </ligand>
</feature>
<evidence type="ECO:0000256" key="15">
    <source>
        <dbReference type="ARBA" id="ARBA00048493"/>
    </source>
</evidence>
<feature type="binding site" evidence="17">
    <location>
        <position position="423"/>
    </location>
    <ligand>
        <name>acetyl-CoA</name>
        <dbReference type="ChEBI" id="CHEBI:57288"/>
    </ligand>
</feature>
<feature type="binding site" evidence="17">
    <location>
        <position position="376"/>
    </location>
    <ligand>
        <name>UDP-N-acetyl-alpha-D-glucosamine</name>
        <dbReference type="ChEBI" id="CHEBI:57705"/>
    </ligand>
</feature>
<protein>
    <recommendedName>
        <fullName evidence="17">Bifunctional protein GlmU</fullName>
    </recommendedName>
    <domain>
        <recommendedName>
            <fullName evidence="17">UDP-N-acetylglucosamine pyrophosphorylase</fullName>
            <ecNumber evidence="17">2.7.7.23</ecNumber>
        </recommendedName>
        <alternativeName>
            <fullName evidence="17">N-acetylglucosamine-1-phosphate uridyltransferase</fullName>
        </alternativeName>
    </domain>
    <domain>
        <recommendedName>
            <fullName evidence="17">Glucosamine-1-phosphate N-acetyltransferase</fullName>
            <ecNumber evidence="17">2.3.1.157</ecNumber>
        </recommendedName>
    </domain>
</protein>
<evidence type="ECO:0000256" key="13">
    <source>
        <dbReference type="ARBA" id="ARBA00023316"/>
    </source>
</evidence>
<dbReference type="EC" id="2.3.1.157" evidence="17"/>
<evidence type="ECO:0000256" key="14">
    <source>
        <dbReference type="ARBA" id="ARBA00048247"/>
    </source>
</evidence>
<feature type="binding site" evidence="17">
    <location>
        <position position="213"/>
    </location>
    <ligand>
        <name>UDP-N-acetyl-alpha-D-glucosamine</name>
        <dbReference type="ChEBI" id="CHEBI:57705"/>
    </ligand>
</feature>
<feature type="compositionally biased region" description="Low complexity" evidence="18">
    <location>
        <begin position="506"/>
        <end position="517"/>
    </location>
</feature>
<keyword evidence="5 17" id="KW-0548">Nucleotidyltransferase</keyword>
<dbReference type="InterPro" id="IPR025877">
    <property type="entry name" value="MobA-like_NTP_Trfase"/>
</dbReference>
<dbReference type="SUPFAM" id="SSF53448">
    <property type="entry name" value="Nucleotide-diphospho-sugar transferases"/>
    <property type="match status" value="1"/>
</dbReference>
<evidence type="ECO:0000256" key="2">
    <source>
        <dbReference type="ARBA" id="ARBA00007947"/>
    </source>
</evidence>
<evidence type="ECO:0000256" key="7">
    <source>
        <dbReference type="ARBA" id="ARBA00022737"/>
    </source>
</evidence>
<comment type="cofactor">
    <cofactor evidence="17">
        <name>Mg(2+)</name>
        <dbReference type="ChEBI" id="CHEBI:18420"/>
    </cofactor>
    <text evidence="17">Binds 1 Mg(2+) ion per subunit.</text>
</comment>
<feature type="binding site" evidence="17">
    <location>
        <position position="271"/>
    </location>
    <ligand>
        <name>Mg(2+)</name>
        <dbReference type="ChEBI" id="CHEBI:18420"/>
    </ligand>
</feature>
<organism evidence="20 21">
    <name type="scientific">Paraoerskovia sediminicola</name>
    <dbReference type="NCBI Taxonomy" id="1138587"/>
    <lineage>
        <taxon>Bacteria</taxon>
        <taxon>Bacillati</taxon>
        <taxon>Actinomycetota</taxon>
        <taxon>Actinomycetes</taxon>
        <taxon>Micrococcales</taxon>
        <taxon>Cellulomonadaceae</taxon>
        <taxon>Paraoerskovia</taxon>
    </lineage>
</organism>
<keyword evidence="3 17" id="KW-0963">Cytoplasm</keyword>
<feature type="active site" description="Proton acceptor" evidence="17">
    <location>
        <position position="406"/>
    </location>
</feature>
<dbReference type="EC" id="2.7.7.23" evidence="17"/>
<comment type="pathway">
    <text evidence="17">Bacterial outer membrane biogenesis; LPS lipid A biosynthesis.</text>
</comment>
<dbReference type="CDD" id="cd03353">
    <property type="entry name" value="LbH_GlmU_C"/>
    <property type="match status" value="1"/>
</dbReference>
<evidence type="ECO:0000256" key="18">
    <source>
        <dbReference type="SAM" id="MobiDB-lite"/>
    </source>
</evidence>
<feature type="domain" description="MobA-like NTP transferase" evidence="19">
    <location>
        <begin position="22"/>
        <end position="174"/>
    </location>
</feature>
<feature type="region of interest" description="Disordered" evidence="18">
    <location>
        <begin position="506"/>
        <end position="565"/>
    </location>
</feature>
<sequence>MSHTPGTDESATIEGRVAPAAVIVLAAGAGTRMRSATPKVLHRLGGRSMLGHALAAAEGVGPQRVAVVVRHEREKVAAHALEVLPSALLVDQDDVPGTGRAVQCALDALDAKAFAQSVADGVPVGEEGRGAGDGLVGSVVVIAGDVPLLDGDTIGALLDAHHSGGNAVTVLTTEVPDSTGYGRIVRDEATGDVLRIVEHKDASAQEREIREINTSIYAFDAAALRDGLGKVGRDNAQGEVYLPDVLALAREAGGSVRAVLADDPMTVEGVNDRAQLATLGAELNRRVLARWMAAGVTVVDPATTWVDVGVELAEDVTIHPGTQLHGATTIARGAVVGPDTTLTDMEIGEEASVVRTHGSLSVIGAGASVGPFAYLRPGTVLGTNGKIGTFVETKNAEIGEGSKVPHLSYVGDATIGEHTNIGAASVTVNYDGVRKHRTVIGSHARTGADNMFVAPVRVGDGAYTGAGSVIRRDVPAGALAVSAGAQRIIDGWVTKRRPGTPAAEAAEAASGSDRSAALGRQAQVEEAGRTSATEAERPTPPPPSPGVPHLGGPSQHAADNEGPRS</sequence>
<dbReference type="HAMAP" id="MF_01631">
    <property type="entry name" value="GlmU"/>
    <property type="match status" value="1"/>
</dbReference>
<feature type="binding site" evidence="17">
    <location>
        <position position="39"/>
    </location>
    <ligand>
        <name>UDP-N-acetyl-alpha-D-glucosamine</name>
        <dbReference type="ChEBI" id="CHEBI:57705"/>
    </ligand>
</feature>
<dbReference type="Pfam" id="PF12804">
    <property type="entry name" value="NTP_transf_3"/>
    <property type="match status" value="1"/>
</dbReference>
<name>A0ABN6XCQ6_9CELL</name>
<feature type="binding site" evidence="17">
    <location>
        <begin position="97"/>
        <end position="98"/>
    </location>
    <ligand>
        <name>UDP-N-acetyl-alpha-D-glucosamine</name>
        <dbReference type="ChEBI" id="CHEBI:57705"/>
    </ligand>
</feature>
<dbReference type="PANTHER" id="PTHR43584:SF3">
    <property type="entry name" value="BIFUNCTIONAL PROTEIN GLMU"/>
    <property type="match status" value="1"/>
</dbReference>
<keyword evidence="8 17" id="KW-0460">Magnesium</keyword>
<feature type="binding site" evidence="17">
    <location>
        <position position="271"/>
    </location>
    <ligand>
        <name>UDP-N-acetyl-alpha-D-glucosamine</name>
        <dbReference type="ChEBI" id="CHEBI:57705"/>
    </ligand>
</feature>
<keyword evidence="12 17" id="KW-0012">Acyltransferase</keyword>
<evidence type="ECO:0000256" key="6">
    <source>
        <dbReference type="ARBA" id="ARBA00022723"/>
    </source>
</evidence>
<feature type="binding site" evidence="17">
    <location>
        <begin position="25"/>
        <end position="28"/>
    </location>
    <ligand>
        <name>UDP-N-acetyl-alpha-D-glucosamine</name>
        <dbReference type="ChEBI" id="CHEBI:57705"/>
    </ligand>
</feature>
<comment type="function">
    <text evidence="16 17">Catalyzes the last two sequential reactions in the de novo biosynthetic pathway for UDP-N-acetylglucosamine (UDP-GlcNAc). The C-terminal domain catalyzes the transfer of acetyl group from acetyl coenzyme A to glucosamine-1-phosphate (GlcN-1-P) to produce N-acetylglucosamine-1-phosphate (GlcNAc-1-P), which is converted into UDP-GlcNAc by the transfer of uridine 5-monophosphate (from uridine 5-triphosphate), a reaction catalyzed by the N-terminal domain.</text>
</comment>
<comment type="caution">
    <text evidence="17">Lacks conserved residue(s) required for the propagation of feature annotation.</text>
</comment>
<feature type="binding site" evidence="17">
    <location>
        <position position="182"/>
    </location>
    <ligand>
        <name>UDP-N-acetyl-alpha-D-glucosamine</name>
        <dbReference type="ChEBI" id="CHEBI:57705"/>
    </ligand>
</feature>
<comment type="subcellular location">
    <subcellularLocation>
        <location evidence="17">Cytoplasm</location>
    </subcellularLocation>
</comment>
<feature type="binding site" evidence="17">
    <location>
        <position position="409"/>
    </location>
    <ligand>
        <name>UDP-N-acetyl-alpha-D-glucosamine</name>
        <dbReference type="ChEBI" id="CHEBI:57705"/>
    </ligand>
</feature>
<comment type="catalytic activity">
    <reaction evidence="14 17">
        <text>alpha-D-glucosamine 1-phosphate + acetyl-CoA = N-acetyl-alpha-D-glucosamine 1-phosphate + CoA + H(+)</text>
        <dbReference type="Rhea" id="RHEA:13725"/>
        <dbReference type="ChEBI" id="CHEBI:15378"/>
        <dbReference type="ChEBI" id="CHEBI:57287"/>
        <dbReference type="ChEBI" id="CHEBI:57288"/>
        <dbReference type="ChEBI" id="CHEBI:57776"/>
        <dbReference type="ChEBI" id="CHEBI:58516"/>
        <dbReference type="EC" id="2.3.1.157"/>
    </reaction>
</comment>
<dbReference type="InterPro" id="IPR038009">
    <property type="entry name" value="GlmU_C_LbH"/>
</dbReference>
<dbReference type="InterPro" id="IPR050065">
    <property type="entry name" value="GlmU-like"/>
</dbReference>
<comment type="similarity">
    <text evidence="2 17">In the N-terminal section; belongs to the N-acetylglucosamine-1-phosphate uridyltransferase family.</text>
</comment>
<dbReference type="Proteomes" id="UP001321475">
    <property type="component" value="Chromosome"/>
</dbReference>